<accession>A0A1B6GET2</accession>
<evidence type="ECO:0008006" key="3">
    <source>
        <dbReference type="Google" id="ProtNLM"/>
    </source>
</evidence>
<name>A0A1B6GET2_9HEMI</name>
<gene>
    <name evidence="2" type="ORF">g.49067</name>
</gene>
<feature type="non-terminal residue" evidence="2">
    <location>
        <position position="1"/>
    </location>
</feature>
<protein>
    <recommendedName>
        <fullName evidence="3">K Homology domain-containing protein</fullName>
    </recommendedName>
</protein>
<proteinExistence type="predicted"/>
<sequence length="131" mass="13195">EKTGGKVRLFSTCAPQSTDRICQVVGKPSIIIDVLREILNHIKETPIKGPVHNYDAHNFDSYYAGEYGGYGGEVMMGGPGGGPGIIGGGPGGGVGGGGRGGGRGGRDGGRMGPPGRGPMPPIPPPMGGMRP</sequence>
<feature type="compositionally biased region" description="Pro residues" evidence="1">
    <location>
        <begin position="115"/>
        <end position="131"/>
    </location>
</feature>
<reference evidence="2" key="1">
    <citation type="submission" date="2015-11" db="EMBL/GenBank/DDBJ databases">
        <title>De novo transcriptome assembly of four potential Pierce s Disease insect vectors from Arizona vineyards.</title>
        <authorList>
            <person name="Tassone E.E."/>
        </authorList>
    </citation>
    <scope>NUCLEOTIDE SEQUENCE</scope>
</reference>
<feature type="region of interest" description="Disordered" evidence="1">
    <location>
        <begin position="86"/>
        <end position="131"/>
    </location>
</feature>
<evidence type="ECO:0000256" key="1">
    <source>
        <dbReference type="SAM" id="MobiDB-lite"/>
    </source>
</evidence>
<evidence type="ECO:0000313" key="2">
    <source>
        <dbReference type="EMBL" id="JAS60916.1"/>
    </source>
</evidence>
<organism evidence="2">
    <name type="scientific">Cuerna arida</name>
    <dbReference type="NCBI Taxonomy" id="1464854"/>
    <lineage>
        <taxon>Eukaryota</taxon>
        <taxon>Metazoa</taxon>
        <taxon>Ecdysozoa</taxon>
        <taxon>Arthropoda</taxon>
        <taxon>Hexapoda</taxon>
        <taxon>Insecta</taxon>
        <taxon>Pterygota</taxon>
        <taxon>Neoptera</taxon>
        <taxon>Paraneoptera</taxon>
        <taxon>Hemiptera</taxon>
        <taxon>Auchenorrhyncha</taxon>
        <taxon>Membracoidea</taxon>
        <taxon>Cicadellidae</taxon>
        <taxon>Cicadellinae</taxon>
        <taxon>Proconiini</taxon>
        <taxon>Cuerna</taxon>
    </lineage>
</organism>
<dbReference type="AlphaFoldDB" id="A0A1B6GET2"/>
<feature type="non-terminal residue" evidence="2">
    <location>
        <position position="131"/>
    </location>
</feature>
<dbReference type="EMBL" id="GECZ01008853">
    <property type="protein sequence ID" value="JAS60916.1"/>
    <property type="molecule type" value="Transcribed_RNA"/>
</dbReference>
<feature type="compositionally biased region" description="Gly residues" evidence="1">
    <location>
        <begin position="86"/>
        <end position="103"/>
    </location>
</feature>